<dbReference type="PANTHER" id="PTHR43320:SF3">
    <property type="entry name" value="CARBOHYDRATE KINASE PFKB DOMAIN-CONTAINING PROTEIN"/>
    <property type="match status" value="1"/>
</dbReference>
<evidence type="ECO:0000313" key="6">
    <source>
        <dbReference type="Proteomes" id="UP000824112"/>
    </source>
</evidence>
<comment type="similarity">
    <text evidence="1">Belongs to the carbohydrate kinase PfkB family.</text>
</comment>
<evidence type="ECO:0000256" key="1">
    <source>
        <dbReference type="ARBA" id="ARBA00010688"/>
    </source>
</evidence>
<keyword evidence="2" id="KW-0808">Transferase</keyword>
<dbReference type="InterPro" id="IPR011611">
    <property type="entry name" value="PfkB_dom"/>
</dbReference>
<dbReference type="InterPro" id="IPR052700">
    <property type="entry name" value="Carb_kinase_PfkB-like"/>
</dbReference>
<comment type="caution">
    <text evidence="5">The sequence shown here is derived from an EMBL/GenBank/DDBJ whole genome shotgun (WGS) entry which is preliminary data.</text>
</comment>
<accession>A0A9D1SCJ4</accession>
<dbReference type="CDD" id="cd01168">
    <property type="entry name" value="adenosine_kinase"/>
    <property type="match status" value="1"/>
</dbReference>
<sequence length="342" mass="36796">MPIFQLCNIFVEIFIYMKILGMGNALTDVLATLQSDTIIQEAGLLKGGMKLIDIERLEKLKQLFSTIHTSRACGGSAANAITGLTHLGIDTGFIGKVGRDDLGRFYEQDLLDNGIESHLQKGDASSGCAMTFISPDGERTFGTYLGAAADLSATDLSAEMFSGYDLLHIEGYLVQDPALIRKAVQLAQSQGLKISLDMASYNVIKQQPEFSRELVTGYADIVFANEEEALAYTGQPPRQAVEEIARQCDIAVVKCGKEGSFIQQGDTCLHIGALPVQCIDSTGAGDLYAAGFLYGLATGCSLEQAGRIGTLLAGNVIEVIGPRMEQARWDKIKLKVRELLGA</sequence>
<gene>
    <name evidence="5" type="ORF">IAB03_04815</name>
</gene>
<dbReference type="Proteomes" id="UP000824112">
    <property type="component" value="Unassembled WGS sequence"/>
</dbReference>
<dbReference type="PROSITE" id="PS00584">
    <property type="entry name" value="PFKB_KINASES_2"/>
    <property type="match status" value="1"/>
</dbReference>
<evidence type="ECO:0000256" key="3">
    <source>
        <dbReference type="ARBA" id="ARBA00022777"/>
    </source>
</evidence>
<keyword evidence="3 5" id="KW-0418">Kinase</keyword>
<evidence type="ECO:0000259" key="4">
    <source>
        <dbReference type="Pfam" id="PF00294"/>
    </source>
</evidence>
<dbReference type="GO" id="GO:0016301">
    <property type="term" value="F:kinase activity"/>
    <property type="evidence" value="ECO:0007669"/>
    <property type="project" value="UniProtKB-KW"/>
</dbReference>
<feature type="domain" description="Carbohydrate kinase PfkB" evidence="4">
    <location>
        <begin position="65"/>
        <end position="322"/>
    </location>
</feature>
<reference evidence="5" key="2">
    <citation type="journal article" date="2021" name="PeerJ">
        <title>Extensive microbial diversity within the chicken gut microbiome revealed by metagenomics and culture.</title>
        <authorList>
            <person name="Gilroy R."/>
            <person name="Ravi A."/>
            <person name="Getino M."/>
            <person name="Pursley I."/>
            <person name="Horton D.L."/>
            <person name="Alikhan N.F."/>
            <person name="Baker D."/>
            <person name="Gharbi K."/>
            <person name="Hall N."/>
            <person name="Watson M."/>
            <person name="Adriaenssens E.M."/>
            <person name="Foster-Nyarko E."/>
            <person name="Jarju S."/>
            <person name="Secka A."/>
            <person name="Antonio M."/>
            <person name="Oren A."/>
            <person name="Chaudhuri R.R."/>
            <person name="La Ragione R."/>
            <person name="Hildebrand F."/>
            <person name="Pallen M.J."/>
        </authorList>
    </citation>
    <scope>NUCLEOTIDE SEQUENCE</scope>
    <source>
        <strain evidence="5">CHK158-818</strain>
    </source>
</reference>
<dbReference type="Gene3D" id="3.40.1190.20">
    <property type="match status" value="1"/>
</dbReference>
<dbReference type="EMBL" id="DVNA01000111">
    <property type="protein sequence ID" value="HIU55115.1"/>
    <property type="molecule type" value="Genomic_DNA"/>
</dbReference>
<name>A0A9D1SCJ4_9BACT</name>
<dbReference type="SUPFAM" id="SSF53613">
    <property type="entry name" value="Ribokinase-like"/>
    <property type="match status" value="1"/>
</dbReference>
<dbReference type="Pfam" id="PF00294">
    <property type="entry name" value="PfkB"/>
    <property type="match status" value="1"/>
</dbReference>
<dbReference type="PANTHER" id="PTHR43320">
    <property type="entry name" value="SUGAR KINASE"/>
    <property type="match status" value="1"/>
</dbReference>
<evidence type="ECO:0000256" key="2">
    <source>
        <dbReference type="ARBA" id="ARBA00022679"/>
    </source>
</evidence>
<organism evidence="5 6">
    <name type="scientific">Candidatus Gallibacteroides avistercoris</name>
    <dbReference type="NCBI Taxonomy" id="2840833"/>
    <lineage>
        <taxon>Bacteria</taxon>
        <taxon>Pseudomonadati</taxon>
        <taxon>Bacteroidota</taxon>
        <taxon>Bacteroidia</taxon>
        <taxon>Bacteroidales</taxon>
        <taxon>Bacteroidaceae</taxon>
        <taxon>Bacteroidaceae incertae sedis</taxon>
        <taxon>Candidatus Gallibacteroides</taxon>
    </lineage>
</organism>
<dbReference type="AlphaFoldDB" id="A0A9D1SCJ4"/>
<dbReference type="InterPro" id="IPR002173">
    <property type="entry name" value="Carboh/pur_kinase_PfkB_CS"/>
</dbReference>
<evidence type="ECO:0000313" key="5">
    <source>
        <dbReference type="EMBL" id="HIU55115.1"/>
    </source>
</evidence>
<dbReference type="InterPro" id="IPR029056">
    <property type="entry name" value="Ribokinase-like"/>
</dbReference>
<protein>
    <submittedName>
        <fullName evidence="5">Adenosine kinase</fullName>
    </submittedName>
</protein>
<proteinExistence type="inferred from homology"/>
<reference evidence="5" key="1">
    <citation type="submission" date="2020-10" db="EMBL/GenBank/DDBJ databases">
        <authorList>
            <person name="Gilroy R."/>
        </authorList>
    </citation>
    <scope>NUCLEOTIDE SEQUENCE</scope>
    <source>
        <strain evidence="5">CHK158-818</strain>
    </source>
</reference>